<accession>A0ABV3T2A2</accession>
<feature type="region of interest" description="Disordered" evidence="1">
    <location>
        <begin position="1"/>
        <end position="31"/>
    </location>
</feature>
<organism evidence="3 4">
    <name type="scientific">Nocardioides eburneus</name>
    <dbReference type="NCBI Taxonomy" id="3231482"/>
    <lineage>
        <taxon>Bacteria</taxon>
        <taxon>Bacillati</taxon>
        <taxon>Actinomycetota</taxon>
        <taxon>Actinomycetes</taxon>
        <taxon>Propionibacteriales</taxon>
        <taxon>Nocardioidaceae</taxon>
        <taxon>Nocardioides</taxon>
    </lineage>
</organism>
<comment type="caution">
    <text evidence="3">The sequence shown here is derived from an EMBL/GenBank/DDBJ whole genome shotgun (WGS) entry which is preliminary data.</text>
</comment>
<proteinExistence type="predicted"/>
<dbReference type="SUPFAM" id="SSF48076">
    <property type="entry name" value="LigA subunit of an aromatic-ring-opening dioxygenase LigAB"/>
    <property type="match status" value="1"/>
</dbReference>
<dbReference type="InterPro" id="IPR036622">
    <property type="entry name" value="LigA_sf"/>
</dbReference>
<feature type="domain" description="Extradiol ring-cleavage dioxygenase LigAB LigA subunit" evidence="2">
    <location>
        <begin position="48"/>
        <end position="124"/>
    </location>
</feature>
<evidence type="ECO:0000313" key="4">
    <source>
        <dbReference type="Proteomes" id="UP001556631"/>
    </source>
</evidence>
<dbReference type="Pfam" id="PF07746">
    <property type="entry name" value="LigA"/>
    <property type="match status" value="1"/>
</dbReference>
<sequence length="145" mass="15438">MSSTPDSPRDREPAGDAHRRPLDPPADDLDEPGTIAFTARRALDGQRLNRFALSLRSAPNRSAFLADESAYLKLFAVPAEQRDLVARRDWTGLLLAGGHLQAVLKLSATLGGTLLDIGAHNVGCDRDALASACPRMVDGLPAGMP</sequence>
<dbReference type="EMBL" id="JBFPJR010000019">
    <property type="protein sequence ID" value="MEX0428358.1"/>
    <property type="molecule type" value="Genomic_DNA"/>
</dbReference>
<reference evidence="3 4" key="1">
    <citation type="submission" date="2024-07" db="EMBL/GenBank/DDBJ databases">
        <authorList>
            <person name="Lee S."/>
            <person name="Kang M."/>
        </authorList>
    </citation>
    <scope>NUCLEOTIDE SEQUENCE [LARGE SCALE GENOMIC DNA]</scope>
    <source>
        <strain evidence="3 4">DS6</strain>
    </source>
</reference>
<keyword evidence="4" id="KW-1185">Reference proteome</keyword>
<name>A0ABV3T2A2_9ACTN</name>
<gene>
    <name evidence="3" type="ORF">AB3X52_12070</name>
</gene>
<protein>
    <recommendedName>
        <fullName evidence="2">Extradiol ring-cleavage dioxygenase LigAB LigA subunit domain-containing protein</fullName>
    </recommendedName>
</protein>
<dbReference type="Proteomes" id="UP001556631">
    <property type="component" value="Unassembled WGS sequence"/>
</dbReference>
<evidence type="ECO:0000256" key="1">
    <source>
        <dbReference type="SAM" id="MobiDB-lite"/>
    </source>
</evidence>
<feature type="compositionally biased region" description="Basic and acidic residues" evidence="1">
    <location>
        <begin position="7"/>
        <end position="22"/>
    </location>
</feature>
<evidence type="ECO:0000313" key="3">
    <source>
        <dbReference type="EMBL" id="MEX0428358.1"/>
    </source>
</evidence>
<dbReference type="InterPro" id="IPR011986">
    <property type="entry name" value="Xdiol_dOase_LigA"/>
</dbReference>
<dbReference type="RefSeq" id="WP_367994330.1">
    <property type="nucleotide sequence ID" value="NZ_JBFPJR010000019.1"/>
</dbReference>
<dbReference type="Gene3D" id="1.10.700.10">
    <property type="entry name" value="Dioxygenase LigAB, LigA subunit"/>
    <property type="match status" value="1"/>
</dbReference>
<evidence type="ECO:0000259" key="2">
    <source>
        <dbReference type="Pfam" id="PF07746"/>
    </source>
</evidence>